<sequence length="351" mass="40454">MGKSESDPSEPSGTKTAPIIIQSENSSFNAGIVLNETNYDVWCQMMEMHIAEKEKLSFIRGKTAPPTEKDASYDKWYTDNQRVKRWLLMSMSPEIMKRYIRLPTAREIWKALSKAFYDGADELQVFTLNQRAFSAKQDGRTLSIYYGELIEIFGELDHRNKVSMECEKDVELYRKSIERQRVHIFLAGLDCEFDHIRGDILRKDPIPELEECYSLVRRESVRLATMKGEPEKPEASALVSRNRSTQHKSNWYPNQQDRTGSNHFKSTASANKSTYRCAHCDQSGHTKSRCFELVGYPDWWDHNRDPRKKNSHKNSTSAVVESKAEQDIEKKGSALVATAGHPNKADDWLWC</sequence>
<evidence type="ECO:0000313" key="2">
    <source>
        <dbReference type="EMBL" id="RYQ99127.1"/>
    </source>
</evidence>
<dbReference type="Proteomes" id="UP000289738">
    <property type="component" value="Chromosome B07"/>
</dbReference>
<name>A0A444YBD4_ARAHY</name>
<keyword evidence="3" id="KW-1185">Reference proteome</keyword>
<dbReference type="AlphaFoldDB" id="A0A444YBD4"/>
<organism evidence="2 3">
    <name type="scientific">Arachis hypogaea</name>
    <name type="common">Peanut</name>
    <dbReference type="NCBI Taxonomy" id="3818"/>
    <lineage>
        <taxon>Eukaryota</taxon>
        <taxon>Viridiplantae</taxon>
        <taxon>Streptophyta</taxon>
        <taxon>Embryophyta</taxon>
        <taxon>Tracheophyta</taxon>
        <taxon>Spermatophyta</taxon>
        <taxon>Magnoliopsida</taxon>
        <taxon>eudicotyledons</taxon>
        <taxon>Gunneridae</taxon>
        <taxon>Pentapetalae</taxon>
        <taxon>rosids</taxon>
        <taxon>fabids</taxon>
        <taxon>Fabales</taxon>
        <taxon>Fabaceae</taxon>
        <taxon>Papilionoideae</taxon>
        <taxon>50 kb inversion clade</taxon>
        <taxon>dalbergioids sensu lato</taxon>
        <taxon>Dalbergieae</taxon>
        <taxon>Pterocarpus clade</taxon>
        <taxon>Arachis</taxon>
    </lineage>
</organism>
<feature type="compositionally biased region" description="Polar residues" evidence="1">
    <location>
        <begin position="239"/>
        <end position="266"/>
    </location>
</feature>
<feature type="region of interest" description="Disordered" evidence="1">
    <location>
        <begin position="302"/>
        <end position="326"/>
    </location>
</feature>
<comment type="caution">
    <text evidence="2">The sequence shown here is derived from an EMBL/GenBank/DDBJ whole genome shotgun (WGS) entry which is preliminary data.</text>
</comment>
<dbReference type="PANTHER" id="PTHR34222:SF43">
    <property type="entry name" value="RETROTRANSPOSON GAG DOMAIN-CONTAINING PROTEIN"/>
    <property type="match status" value="1"/>
</dbReference>
<evidence type="ECO:0000256" key="1">
    <source>
        <dbReference type="SAM" id="MobiDB-lite"/>
    </source>
</evidence>
<gene>
    <name evidence="2" type="ORF">Ahy_B07g087002</name>
</gene>
<dbReference type="STRING" id="3818.A0A444YBD4"/>
<evidence type="ECO:0008006" key="4">
    <source>
        <dbReference type="Google" id="ProtNLM"/>
    </source>
</evidence>
<dbReference type="Pfam" id="PF14223">
    <property type="entry name" value="Retrotran_gag_2"/>
    <property type="match status" value="1"/>
</dbReference>
<accession>A0A444YBD4</accession>
<evidence type="ECO:0000313" key="3">
    <source>
        <dbReference type="Proteomes" id="UP000289738"/>
    </source>
</evidence>
<dbReference type="EMBL" id="SDMP01000017">
    <property type="protein sequence ID" value="RYQ99127.1"/>
    <property type="molecule type" value="Genomic_DNA"/>
</dbReference>
<protein>
    <recommendedName>
        <fullName evidence="4">Retrotransposon Copia-like N-terminal domain-containing protein</fullName>
    </recommendedName>
</protein>
<feature type="region of interest" description="Disordered" evidence="1">
    <location>
        <begin position="226"/>
        <end position="266"/>
    </location>
</feature>
<proteinExistence type="predicted"/>
<dbReference type="PANTHER" id="PTHR34222">
    <property type="entry name" value="GAG_PRE-INTEGRS DOMAIN-CONTAINING PROTEIN"/>
    <property type="match status" value="1"/>
</dbReference>
<reference evidence="2 3" key="1">
    <citation type="submission" date="2019-01" db="EMBL/GenBank/DDBJ databases">
        <title>Sequencing of cultivated peanut Arachis hypogaea provides insights into genome evolution and oil improvement.</title>
        <authorList>
            <person name="Chen X."/>
        </authorList>
    </citation>
    <scope>NUCLEOTIDE SEQUENCE [LARGE SCALE GENOMIC DNA]</scope>
    <source>
        <strain evidence="3">cv. Fuhuasheng</strain>
        <tissue evidence="2">Leaves</tissue>
    </source>
</reference>